<dbReference type="Proteomes" id="UP000307378">
    <property type="component" value="Unassembled WGS sequence"/>
</dbReference>
<dbReference type="AlphaFoldDB" id="A0A4S8PTF2"/>
<accession>A0A4S8PTF2</accession>
<dbReference type="RefSeq" id="WP_136542648.1">
    <property type="nucleotide sequence ID" value="NZ_STGU01000012.1"/>
</dbReference>
<proteinExistence type="predicted"/>
<comment type="caution">
    <text evidence="1">The sequence shown here is derived from an EMBL/GenBank/DDBJ whole genome shotgun (WGS) entry which is preliminary data.</text>
</comment>
<reference evidence="1 2" key="1">
    <citation type="submission" date="2019-04" db="EMBL/GenBank/DDBJ databases">
        <title>genome sequence of strain W3.</title>
        <authorList>
            <person name="Gao J."/>
            <person name="Sun J."/>
        </authorList>
    </citation>
    <scope>NUCLEOTIDE SEQUENCE [LARGE SCALE GENOMIC DNA]</scope>
    <source>
        <strain evidence="1 2">W3</strain>
    </source>
</reference>
<name>A0A4S8PTF2_9HYPH</name>
<sequence>MFKKLIRDMVDVAFDVTGDLKEIVTYRQFVEAGYDTATSTPINITNDVLNVKAIFARFSEDERDDEVMVLKDWKVLVPASALESITLGDAVEDTIIDSKGKEWNVRRYMGIVSGAMHTFHVRAA</sequence>
<dbReference type="EMBL" id="STGU01000012">
    <property type="protein sequence ID" value="THV32942.1"/>
    <property type="molecule type" value="Genomic_DNA"/>
</dbReference>
<organism evidence="1 2">
    <name type="scientific">Rhizobium rosettiformans W3</name>
    <dbReference type="NCBI Taxonomy" id="538378"/>
    <lineage>
        <taxon>Bacteria</taxon>
        <taxon>Pseudomonadati</taxon>
        <taxon>Pseudomonadota</taxon>
        <taxon>Alphaproteobacteria</taxon>
        <taxon>Hyphomicrobiales</taxon>
        <taxon>Rhizobiaceae</taxon>
        <taxon>Rhizobium/Agrobacterium group</taxon>
        <taxon>Rhizobium</taxon>
    </lineage>
</organism>
<gene>
    <name evidence="1" type="ORF">FAA86_18805</name>
</gene>
<evidence type="ECO:0000313" key="2">
    <source>
        <dbReference type="Proteomes" id="UP000307378"/>
    </source>
</evidence>
<evidence type="ECO:0000313" key="1">
    <source>
        <dbReference type="EMBL" id="THV32942.1"/>
    </source>
</evidence>
<protein>
    <submittedName>
        <fullName evidence="1">Uncharacterized protein</fullName>
    </submittedName>
</protein>